<evidence type="ECO:0000256" key="1">
    <source>
        <dbReference type="SAM" id="SignalP"/>
    </source>
</evidence>
<organism evidence="2 3">
    <name type="scientific">Povalibacter uvarum</name>
    <dbReference type="NCBI Taxonomy" id="732238"/>
    <lineage>
        <taxon>Bacteria</taxon>
        <taxon>Pseudomonadati</taxon>
        <taxon>Pseudomonadota</taxon>
        <taxon>Gammaproteobacteria</taxon>
        <taxon>Steroidobacterales</taxon>
        <taxon>Steroidobacteraceae</taxon>
        <taxon>Povalibacter</taxon>
    </lineage>
</organism>
<dbReference type="Proteomes" id="UP000588068">
    <property type="component" value="Unassembled WGS sequence"/>
</dbReference>
<proteinExistence type="predicted"/>
<reference evidence="2 3" key="1">
    <citation type="submission" date="2020-08" db="EMBL/GenBank/DDBJ databases">
        <title>Genomic Encyclopedia of Type Strains, Phase IV (KMG-IV): sequencing the most valuable type-strain genomes for metagenomic binning, comparative biology and taxonomic classification.</title>
        <authorList>
            <person name="Goeker M."/>
        </authorList>
    </citation>
    <scope>NUCLEOTIDE SEQUENCE [LARGE SCALE GENOMIC DNA]</scope>
    <source>
        <strain evidence="2 3">DSM 26723</strain>
    </source>
</reference>
<feature type="chain" id="PRO_5032559954" evidence="1">
    <location>
        <begin position="23"/>
        <end position="185"/>
    </location>
</feature>
<name>A0A841HVE7_9GAMM</name>
<dbReference type="EMBL" id="JACHHZ010000006">
    <property type="protein sequence ID" value="MBB6095932.1"/>
    <property type="molecule type" value="Genomic_DNA"/>
</dbReference>
<comment type="caution">
    <text evidence="2">The sequence shown here is derived from an EMBL/GenBank/DDBJ whole genome shotgun (WGS) entry which is preliminary data.</text>
</comment>
<protein>
    <submittedName>
        <fullName evidence="2">Uncharacterized protein</fullName>
    </submittedName>
</protein>
<keyword evidence="1" id="KW-0732">Signal</keyword>
<feature type="signal peptide" evidence="1">
    <location>
        <begin position="1"/>
        <end position="22"/>
    </location>
</feature>
<evidence type="ECO:0000313" key="2">
    <source>
        <dbReference type="EMBL" id="MBB6095932.1"/>
    </source>
</evidence>
<gene>
    <name evidence="2" type="ORF">HNQ60_004823</name>
</gene>
<dbReference type="AlphaFoldDB" id="A0A841HVE7"/>
<evidence type="ECO:0000313" key="3">
    <source>
        <dbReference type="Proteomes" id="UP000588068"/>
    </source>
</evidence>
<accession>A0A841HVE7</accession>
<sequence length="185" mass="20128">MRMNVLSLLLAAASGGSAAAHADPLVELSEGMTTRVAGARVETFDDRKLARYSGAGRIVTGSVPGSTQPNGDKTPYYSVKPTAAAFIAEPGVSYNYYGLYWGSIDEYNELRFFRDGRLIATVTGRDVLRLIAERQLATPGTLSTYVNIHFRATTYTRIEFRTSLPAFESDNHAFSNVVVSEADAM</sequence>
<keyword evidence="3" id="KW-1185">Reference proteome</keyword>